<dbReference type="EMBL" id="SNRW01027888">
    <property type="protein sequence ID" value="KAA6359774.1"/>
    <property type="molecule type" value="Genomic_DNA"/>
</dbReference>
<dbReference type="Proteomes" id="UP000324800">
    <property type="component" value="Unassembled WGS sequence"/>
</dbReference>
<sequence>DMNTWMEDQENVAKLAIGDNLYIVDKEVMDYWWDGTALRALETELPDMSNVVTSLGAASGNGNAITDISIDGNTITPAKNDTLVTTGFDQSITGMKTFTIIIISDGGDMSNYVKKTGADILVVNGILRKGEDEREESEDDDDYITKGTYNNATNNIINQQCVRKTGQTTQNVNGRLLYVNPFGIEDNDSQLLTNITYPTWLEVSNTNTSIFSNFYQVLTPQVMFVGYTASQSSLIKINNQKYFFYLVVKPDDTIQAYQGRDICTVNPPPLYTLFRPLNSDYMAMFLNDGYVHFTTQATMKQSSIQVVLFLNYKMSNVYIDEALLDAAGLSEFPELHAYIHEREPKPIIEGIANQIVVGPQYFQDQVKYNDDKLHVQPAPQHIVPIEIPQDEIFKIPKSQLAANCQIIQYWTLFKQ</sequence>
<reference evidence="1 2" key="1">
    <citation type="submission" date="2019-03" db="EMBL/GenBank/DDBJ databases">
        <title>Single cell metagenomics reveals metabolic interactions within the superorganism composed of flagellate Streblomastix strix and complex community of Bacteroidetes bacteria on its surface.</title>
        <authorList>
            <person name="Treitli S.C."/>
            <person name="Kolisko M."/>
            <person name="Husnik F."/>
            <person name="Keeling P."/>
            <person name="Hampl V."/>
        </authorList>
    </citation>
    <scope>NUCLEOTIDE SEQUENCE [LARGE SCALE GENOMIC DNA]</scope>
    <source>
        <strain evidence="1">ST1C</strain>
    </source>
</reference>
<organism evidence="1 2">
    <name type="scientific">Streblomastix strix</name>
    <dbReference type="NCBI Taxonomy" id="222440"/>
    <lineage>
        <taxon>Eukaryota</taxon>
        <taxon>Metamonada</taxon>
        <taxon>Preaxostyla</taxon>
        <taxon>Oxymonadida</taxon>
        <taxon>Streblomastigidae</taxon>
        <taxon>Streblomastix</taxon>
    </lineage>
</organism>
<gene>
    <name evidence="1" type="ORF">EZS28_044699</name>
</gene>
<accession>A0A5J4TMZ7</accession>
<proteinExistence type="predicted"/>
<name>A0A5J4TMZ7_9EUKA</name>
<dbReference type="AlphaFoldDB" id="A0A5J4TMZ7"/>
<feature type="non-terminal residue" evidence="1">
    <location>
        <position position="1"/>
    </location>
</feature>
<evidence type="ECO:0000313" key="2">
    <source>
        <dbReference type="Proteomes" id="UP000324800"/>
    </source>
</evidence>
<protein>
    <submittedName>
        <fullName evidence="1">Uncharacterized protein</fullName>
    </submittedName>
</protein>
<evidence type="ECO:0000313" key="1">
    <source>
        <dbReference type="EMBL" id="KAA6359774.1"/>
    </source>
</evidence>
<comment type="caution">
    <text evidence="1">The sequence shown here is derived from an EMBL/GenBank/DDBJ whole genome shotgun (WGS) entry which is preliminary data.</text>
</comment>